<keyword evidence="8" id="KW-1185">Reference proteome</keyword>
<protein>
    <submittedName>
        <fullName evidence="7">FAD-dependent oxidoreductase</fullName>
    </submittedName>
</protein>
<dbReference type="InterPro" id="IPR005805">
    <property type="entry name" value="Rieske_Fe-S_prot_C"/>
</dbReference>
<dbReference type="GO" id="GO:0016705">
    <property type="term" value="F:oxidoreductase activity, acting on paired donors, with incorporation or reduction of molecular oxygen"/>
    <property type="evidence" value="ECO:0007669"/>
    <property type="project" value="UniProtKB-ARBA"/>
</dbReference>
<proteinExistence type="predicted"/>
<evidence type="ECO:0000256" key="4">
    <source>
        <dbReference type="ARBA" id="ARBA00023014"/>
    </source>
</evidence>
<gene>
    <name evidence="7" type="ORF">ETD83_26455</name>
</gene>
<evidence type="ECO:0000259" key="6">
    <source>
        <dbReference type="PROSITE" id="PS51296"/>
    </source>
</evidence>
<dbReference type="Gene3D" id="3.30.9.10">
    <property type="entry name" value="D-Amino Acid Oxidase, subunit A, domain 2"/>
    <property type="match status" value="1"/>
</dbReference>
<dbReference type="AlphaFoldDB" id="A0A5C4J663"/>
<dbReference type="PANTHER" id="PTHR13847:SF274">
    <property type="entry name" value="RIESKE 2FE-2S IRON-SULFUR PROTEIN YHFW-RELATED"/>
    <property type="match status" value="1"/>
</dbReference>
<evidence type="ECO:0000256" key="5">
    <source>
        <dbReference type="ARBA" id="ARBA00023157"/>
    </source>
</evidence>
<keyword evidence="3" id="KW-0408">Iron</keyword>
<dbReference type="SUPFAM" id="SSF51905">
    <property type="entry name" value="FAD/NAD(P)-binding domain"/>
    <property type="match status" value="1"/>
</dbReference>
<organism evidence="7 8">
    <name type="scientific">Actinomadura soli</name>
    <dbReference type="NCBI Taxonomy" id="2508997"/>
    <lineage>
        <taxon>Bacteria</taxon>
        <taxon>Bacillati</taxon>
        <taxon>Actinomycetota</taxon>
        <taxon>Actinomycetes</taxon>
        <taxon>Streptosporangiales</taxon>
        <taxon>Thermomonosporaceae</taxon>
        <taxon>Actinomadura</taxon>
    </lineage>
</organism>
<dbReference type="InterPro" id="IPR036922">
    <property type="entry name" value="Rieske_2Fe-2S_sf"/>
</dbReference>
<dbReference type="EMBL" id="VCKW01000156">
    <property type="protein sequence ID" value="TMQ92898.1"/>
    <property type="molecule type" value="Genomic_DNA"/>
</dbReference>
<dbReference type="GO" id="GO:0005737">
    <property type="term" value="C:cytoplasm"/>
    <property type="evidence" value="ECO:0007669"/>
    <property type="project" value="TreeGrafter"/>
</dbReference>
<evidence type="ECO:0000256" key="2">
    <source>
        <dbReference type="ARBA" id="ARBA00022723"/>
    </source>
</evidence>
<keyword evidence="1" id="KW-0001">2Fe-2S</keyword>
<evidence type="ECO:0000256" key="3">
    <source>
        <dbReference type="ARBA" id="ARBA00023004"/>
    </source>
</evidence>
<evidence type="ECO:0000313" key="8">
    <source>
        <dbReference type="Proteomes" id="UP000309174"/>
    </source>
</evidence>
<dbReference type="InterPro" id="IPR017941">
    <property type="entry name" value="Rieske_2Fe-2S"/>
</dbReference>
<evidence type="ECO:0000256" key="1">
    <source>
        <dbReference type="ARBA" id="ARBA00022714"/>
    </source>
</evidence>
<comment type="caution">
    <text evidence="7">The sequence shown here is derived from an EMBL/GenBank/DDBJ whole genome shotgun (WGS) entry which is preliminary data.</text>
</comment>
<dbReference type="PANTHER" id="PTHR13847">
    <property type="entry name" value="SARCOSINE DEHYDROGENASE-RELATED"/>
    <property type="match status" value="1"/>
</dbReference>
<dbReference type="Pfam" id="PF00355">
    <property type="entry name" value="Rieske"/>
    <property type="match status" value="1"/>
</dbReference>
<feature type="domain" description="Rieske" evidence="6">
    <location>
        <begin position="415"/>
        <end position="499"/>
    </location>
</feature>
<sequence>MLEGSAQSYWMASSKSPEYPTLTEDIEVDVVVIGGGIAGITTAWELTRAGRPAIVLEADRIVAGVTGFTTGRLSALHPWVFAPLRESLGAKAAQLYARSQQEAVEHAAQIADQLGIQCDLERRPSYLYVEPAERADDLKAETAAVRDAGLPAGFVNETSLPYDVAGAVKLDKQIQFHPRRYLLGLAQDLVRGGGRIYEHTRVVDLVQGRRHRLTTDSGVTVLAREVVIATLFPVFSRALLDFRLVPLRELVIAAPIAEEDDPGAMFITREDNTRSVRTAPYGEEQRLLLITGESFAPGSGQTAERHRLLLNWTRRHFKIGDIHYWWAAQDLDTTDKIPYVGRVDDNLYVATGYARSGMSHGIMSGRLLAGLLTGEEQPWTDLYAPRRKHPIREAGPALKVGLSHLRRRVTDHVRATRTPVSELKPGTGTVARLQGRVCATYRDDHGTTHVLSARCPHSGCLVTFNDVERVWECPCHGCRFAADGSVIQGPATMPLESLK</sequence>
<dbReference type="GO" id="GO:0016020">
    <property type="term" value="C:membrane"/>
    <property type="evidence" value="ECO:0007669"/>
    <property type="project" value="InterPro"/>
</dbReference>
<dbReference type="GO" id="GO:0051537">
    <property type="term" value="F:2 iron, 2 sulfur cluster binding"/>
    <property type="evidence" value="ECO:0007669"/>
    <property type="project" value="UniProtKB-KW"/>
</dbReference>
<dbReference type="GO" id="GO:0046872">
    <property type="term" value="F:metal ion binding"/>
    <property type="evidence" value="ECO:0007669"/>
    <property type="project" value="UniProtKB-KW"/>
</dbReference>
<dbReference type="Proteomes" id="UP000309174">
    <property type="component" value="Unassembled WGS sequence"/>
</dbReference>
<dbReference type="PROSITE" id="PS51296">
    <property type="entry name" value="RIESKE"/>
    <property type="match status" value="1"/>
</dbReference>
<dbReference type="Gene3D" id="3.50.50.60">
    <property type="entry name" value="FAD/NAD(P)-binding domain"/>
    <property type="match status" value="1"/>
</dbReference>
<evidence type="ECO:0000313" key="7">
    <source>
        <dbReference type="EMBL" id="TMQ92898.1"/>
    </source>
</evidence>
<reference evidence="7 8" key="1">
    <citation type="submission" date="2019-05" db="EMBL/GenBank/DDBJ databases">
        <title>Draft genome sequence of Actinomadura sp. 14C53.</title>
        <authorList>
            <person name="Saricaoglu S."/>
            <person name="Isik K."/>
        </authorList>
    </citation>
    <scope>NUCLEOTIDE SEQUENCE [LARGE SCALE GENOMIC DNA]</scope>
    <source>
        <strain evidence="7 8">14C53</strain>
    </source>
</reference>
<dbReference type="PRINTS" id="PR00162">
    <property type="entry name" value="RIESKE"/>
</dbReference>
<dbReference type="Pfam" id="PF01266">
    <property type="entry name" value="DAO"/>
    <property type="match status" value="1"/>
</dbReference>
<keyword evidence="2" id="KW-0479">Metal-binding</keyword>
<dbReference type="InterPro" id="IPR036188">
    <property type="entry name" value="FAD/NAD-bd_sf"/>
</dbReference>
<keyword evidence="4" id="KW-0411">Iron-sulfur</keyword>
<dbReference type="SUPFAM" id="SSF50022">
    <property type="entry name" value="ISP domain"/>
    <property type="match status" value="1"/>
</dbReference>
<dbReference type="OrthoDB" id="9767869at2"/>
<keyword evidence="5" id="KW-1015">Disulfide bond</keyword>
<accession>A0A5C4J663</accession>
<dbReference type="Gene3D" id="2.102.10.10">
    <property type="entry name" value="Rieske [2Fe-2S] iron-sulphur domain"/>
    <property type="match status" value="1"/>
</dbReference>
<dbReference type="GO" id="GO:0004497">
    <property type="term" value="F:monooxygenase activity"/>
    <property type="evidence" value="ECO:0007669"/>
    <property type="project" value="UniProtKB-ARBA"/>
</dbReference>
<dbReference type="RefSeq" id="WP_138647915.1">
    <property type="nucleotide sequence ID" value="NZ_VCKW01000156.1"/>
</dbReference>
<dbReference type="InterPro" id="IPR006076">
    <property type="entry name" value="FAD-dep_OxRdtase"/>
</dbReference>
<name>A0A5C4J663_9ACTN</name>